<dbReference type="EMBL" id="LN879502">
    <property type="protein sequence ID" value="CUI16611.1"/>
    <property type="molecule type" value="Genomic_DNA"/>
</dbReference>
<dbReference type="KEGG" id="pnl:PNK_0988"/>
<keyword evidence="1" id="KW-0732">Signal</keyword>
<sequence length="78" mass="8202">MNMKAFLGLLGASLMAISFITAAPSQENCSCQNCACAPGKQCGCLQQTECRCSNQCQCKDGCACSKQHSCSAHCRCGQ</sequence>
<name>A0A0U5ER25_9BACT</name>
<reference evidence="3" key="1">
    <citation type="submission" date="2015-09" db="EMBL/GenBank/DDBJ databases">
        <authorList>
            <person name="Bertelli C."/>
        </authorList>
    </citation>
    <scope>NUCLEOTIDE SEQUENCE [LARGE SCALE GENOMIC DNA]</scope>
    <source>
        <strain evidence="3">KNic</strain>
    </source>
</reference>
<accession>A0A0U5ER25</accession>
<dbReference type="STRING" id="389348.PNK_0988"/>
<evidence type="ECO:0000256" key="1">
    <source>
        <dbReference type="SAM" id="SignalP"/>
    </source>
</evidence>
<dbReference type="Proteomes" id="UP000069902">
    <property type="component" value="Chromosome cPNK"/>
</dbReference>
<dbReference type="InParanoid" id="A0A0U5ER25"/>
<dbReference type="PATRIC" id="fig|389348.3.peg.1087"/>
<dbReference type="AlphaFoldDB" id="A0A0U5ER25"/>
<proteinExistence type="predicted"/>
<feature type="chain" id="PRO_5006856292" evidence="1">
    <location>
        <begin position="23"/>
        <end position="78"/>
    </location>
</feature>
<evidence type="ECO:0000313" key="3">
    <source>
        <dbReference type="Proteomes" id="UP000069902"/>
    </source>
</evidence>
<feature type="signal peptide" evidence="1">
    <location>
        <begin position="1"/>
        <end position="22"/>
    </location>
</feature>
<protein>
    <submittedName>
        <fullName evidence="2">Hypothetical secreted protein</fullName>
    </submittedName>
</protein>
<keyword evidence="3" id="KW-1185">Reference proteome</keyword>
<organism evidence="2 3">
    <name type="scientific">Candidatus Protochlamydia naegleriophila</name>
    <dbReference type="NCBI Taxonomy" id="389348"/>
    <lineage>
        <taxon>Bacteria</taxon>
        <taxon>Pseudomonadati</taxon>
        <taxon>Chlamydiota</taxon>
        <taxon>Chlamydiia</taxon>
        <taxon>Parachlamydiales</taxon>
        <taxon>Parachlamydiaceae</taxon>
        <taxon>Candidatus Protochlamydia</taxon>
    </lineage>
</organism>
<dbReference type="RefSeq" id="WP_059060645.1">
    <property type="nucleotide sequence ID" value="NZ_LN879502.1"/>
</dbReference>
<evidence type="ECO:0000313" key="2">
    <source>
        <dbReference type="EMBL" id="CUI16611.1"/>
    </source>
</evidence>
<gene>
    <name evidence="2" type="ORF">PNK_0988</name>
</gene>